<proteinExistence type="predicted"/>
<dbReference type="Gramene" id="RZC69518">
    <property type="protein sequence ID" value="RZC69518"/>
    <property type="gene ID" value="C5167_032632"/>
</dbReference>
<dbReference type="EMBL" id="CM010721">
    <property type="protein sequence ID" value="RZC69518.1"/>
    <property type="molecule type" value="Genomic_DNA"/>
</dbReference>
<name>A0A4Y7KBW5_PAPSO</name>
<accession>A0A4Y7KBW5</accession>
<dbReference type="Proteomes" id="UP000316621">
    <property type="component" value="Chromosome 7"/>
</dbReference>
<keyword evidence="3" id="KW-1185">Reference proteome</keyword>
<organism evidence="2 3">
    <name type="scientific">Papaver somniferum</name>
    <name type="common">Opium poppy</name>
    <dbReference type="NCBI Taxonomy" id="3469"/>
    <lineage>
        <taxon>Eukaryota</taxon>
        <taxon>Viridiplantae</taxon>
        <taxon>Streptophyta</taxon>
        <taxon>Embryophyta</taxon>
        <taxon>Tracheophyta</taxon>
        <taxon>Spermatophyta</taxon>
        <taxon>Magnoliopsida</taxon>
        <taxon>Ranunculales</taxon>
        <taxon>Papaveraceae</taxon>
        <taxon>Papaveroideae</taxon>
        <taxon>Papaver</taxon>
    </lineage>
</organism>
<dbReference type="AlphaFoldDB" id="A0A4Y7KBW5"/>
<protein>
    <submittedName>
        <fullName evidence="2">Uncharacterized protein</fullName>
    </submittedName>
</protein>
<feature type="region of interest" description="Disordered" evidence="1">
    <location>
        <begin position="125"/>
        <end position="160"/>
    </location>
</feature>
<evidence type="ECO:0000313" key="2">
    <source>
        <dbReference type="EMBL" id="RZC69518.1"/>
    </source>
</evidence>
<evidence type="ECO:0000256" key="1">
    <source>
        <dbReference type="SAM" id="MobiDB-lite"/>
    </source>
</evidence>
<gene>
    <name evidence="2" type="ORF">C5167_032632</name>
</gene>
<sequence>MMIITCFVNDPISEATENILTTGAISKIAKGQKEKNLIVQSIDATALLGEVEMLRLEINRLHLEMQNRNEQEKHEGEVLRLKLEMQNEQKKHGDQISQLKSETVQQYRQTENQIKVMKKELGAVKRMTENKEEKDADTKRDDESGTNFDKLDGELERIWL</sequence>
<reference evidence="2 3" key="1">
    <citation type="journal article" date="2018" name="Science">
        <title>The opium poppy genome and morphinan production.</title>
        <authorList>
            <person name="Guo L."/>
            <person name="Winzer T."/>
            <person name="Yang X."/>
            <person name="Li Y."/>
            <person name="Ning Z."/>
            <person name="He Z."/>
            <person name="Teodor R."/>
            <person name="Lu Y."/>
            <person name="Bowser T.A."/>
            <person name="Graham I.A."/>
            <person name="Ye K."/>
        </authorList>
    </citation>
    <scope>NUCLEOTIDE SEQUENCE [LARGE SCALE GENOMIC DNA]</scope>
    <source>
        <strain evidence="3">cv. HN1</strain>
        <tissue evidence="2">Leaves</tissue>
    </source>
</reference>
<evidence type="ECO:0000313" key="3">
    <source>
        <dbReference type="Proteomes" id="UP000316621"/>
    </source>
</evidence>